<evidence type="ECO:0000259" key="2">
    <source>
        <dbReference type="Pfam" id="PF13240"/>
    </source>
</evidence>
<feature type="domain" description="Zinc-ribbon" evidence="2">
    <location>
        <begin position="2"/>
        <end position="24"/>
    </location>
</feature>
<keyword evidence="4" id="KW-1185">Reference proteome</keyword>
<keyword evidence="1" id="KW-0812">Transmembrane</keyword>
<name>A0ABR7PDY7_9FIRM</name>
<evidence type="ECO:0000256" key="1">
    <source>
        <dbReference type="SAM" id="Phobius"/>
    </source>
</evidence>
<feature type="transmembrane region" description="Helical" evidence="1">
    <location>
        <begin position="62"/>
        <end position="83"/>
    </location>
</feature>
<gene>
    <name evidence="3" type="ORF">H8712_10545</name>
</gene>
<proteinExistence type="predicted"/>
<dbReference type="EMBL" id="JACRTP010000004">
    <property type="protein sequence ID" value="MBC8629041.1"/>
    <property type="molecule type" value="Genomic_DNA"/>
</dbReference>
<organism evidence="3 4">
    <name type="scientific">Blautia stercoris</name>
    <dbReference type="NCBI Taxonomy" id="871664"/>
    <lineage>
        <taxon>Bacteria</taxon>
        <taxon>Bacillati</taxon>
        <taxon>Bacillota</taxon>
        <taxon>Clostridia</taxon>
        <taxon>Lachnospirales</taxon>
        <taxon>Lachnospiraceae</taxon>
        <taxon>Blautia</taxon>
    </lineage>
</organism>
<feature type="transmembrane region" description="Helical" evidence="1">
    <location>
        <begin position="103"/>
        <end position="130"/>
    </location>
</feature>
<dbReference type="Proteomes" id="UP000661649">
    <property type="component" value="Unassembled WGS sequence"/>
</dbReference>
<keyword evidence="1" id="KW-1133">Transmembrane helix</keyword>
<comment type="caution">
    <text evidence="3">The sequence shown here is derived from an EMBL/GenBank/DDBJ whole genome shotgun (WGS) entry which is preliminary data.</text>
</comment>
<protein>
    <submittedName>
        <fullName evidence="3">Zinc ribbon domain-containing protein</fullName>
    </submittedName>
</protein>
<dbReference type="RefSeq" id="WP_117457738.1">
    <property type="nucleotide sequence ID" value="NZ_JACRTP010000004.1"/>
</dbReference>
<reference evidence="3 4" key="1">
    <citation type="submission" date="2020-08" db="EMBL/GenBank/DDBJ databases">
        <title>Genome public.</title>
        <authorList>
            <person name="Liu C."/>
            <person name="Sun Q."/>
        </authorList>
    </citation>
    <scope>NUCLEOTIDE SEQUENCE [LARGE SCALE GENOMIC DNA]</scope>
    <source>
        <strain evidence="3 4">3_YM_SP_D4_24.mj</strain>
    </source>
</reference>
<dbReference type="InterPro" id="IPR026870">
    <property type="entry name" value="Zinc_ribbon_dom"/>
</dbReference>
<keyword evidence="1" id="KW-0472">Membrane</keyword>
<evidence type="ECO:0000313" key="4">
    <source>
        <dbReference type="Proteomes" id="UP000661649"/>
    </source>
</evidence>
<sequence length="196" mass="21233">MYCGNCGTQNDDRAMFCQSCGAKLNGGGNQNQQQYVGFGPGGQSTGYQSMVYESKGIGKTAMVVKIVSMVLCTITALFFFHAADEAKYSIRAWSYALQTGTSLSSIYSTIGTLFIIGAIVDLIGLVLYCISWAKIDRSSITASCIGLTRSYQISDITSVRAFGSFVFIHGNSGTRRIIVDDPKKVQGILESMIYRV</sequence>
<dbReference type="Pfam" id="PF13240">
    <property type="entry name" value="Zn_Ribbon_1"/>
    <property type="match status" value="1"/>
</dbReference>
<evidence type="ECO:0000313" key="3">
    <source>
        <dbReference type="EMBL" id="MBC8629041.1"/>
    </source>
</evidence>
<accession>A0ABR7PDY7</accession>